<dbReference type="PANTHER" id="PTHR15932:SF2">
    <property type="entry name" value="BRCA1-A COMPLEX SUBUNIT RAP80"/>
    <property type="match status" value="1"/>
</dbReference>
<evidence type="ECO:0000313" key="3">
    <source>
        <dbReference type="Proteomes" id="UP000465112"/>
    </source>
</evidence>
<proteinExistence type="predicted"/>
<accession>A0A6A5EVC9</accession>
<feature type="region of interest" description="Disordered" evidence="1">
    <location>
        <begin position="1"/>
        <end position="72"/>
    </location>
</feature>
<evidence type="ECO:0000256" key="1">
    <source>
        <dbReference type="SAM" id="MobiDB-lite"/>
    </source>
</evidence>
<protein>
    <submittedName>
        <fullName evidence="2">Uncharacterized protein</fullName>
    </submittedName>
</protein>
<evidence type="ECO:0000313" key="2">
    <source>
        <dbReference type="EMBL" id="KAF1378182.1"/>
    </source>
</evidence>
<dbReference type="Proteomes" id="UP000465112">
    <property type="component" value="Chromosome 16"/>
</dbReference>
<feature type="compositionally biased region" description="Polar residues" evidence="1">
    <location>
        <begin position="58"/>
        <end position="72"/>
    </location>
</feature>
<dbReference type="PANTHER" id="PTHR15932">
    <property type="entry name" value="UBIQUITIN INTERACTION MOTIF-CONTAINING PROTEIN 1"/>
    <property type="match status" value="1"/>
</dbReference>
<dbReference type="AlphaFoldDB" id="A0A6A5EVC9"/>
<comment type="caution">
    <text evidence="2">The sequence shown here is derived from an EMBL/GenBank/DDBJ whole genome shotgun (WGS) entry which is preliminary data.</text>
</comment>
<dbReference type="GO" id="GO:0045739">
    <property type="term" value="P:positive regulation of DNA repair"/>
    <property type="evidence" value="ECO:0007669"/>
    <property type="project" value="TreeGrafter"/>
</dbReference>
<dbReference type="GO" id="GO:0006302">
    <property type="term" value="P:double-strand break repair"/>
    <property type="evidence" value="ECO:0007669"/>
    <property type="project" value="InterPro"/>
</dbReference>
<feature type="compositionally biased region" description="Acidic residues" evidence="1">
    <location>
        <begin position="37"/>
        <end position="53"/>
    </location>
</feature>
<reference evidence="2 3" key="1">
    <citation type="submission" date="2019-06" db="EMBL/GenBank/DDBJ databases">
        <title>A chromosome-scale genome assembly of the European perch, Perca fluviatilis.</title>
        <authorList>
            <person name="Roques C."/>
            <person name="Zahm M."/>
            <person name="Cabau C."/>
            <person name="Klopp C."/>
            <person name="Bouchez O."/>
            <person name="Donnadieu C."/>
            <person name="Kuhl H."/>
            <person name="Gislard M."/>
            <person name="Guendouz S."/>
            <person name="Journot L."/>
            <person name="Haffray P."/>
            <person name="Bestin A."/>
            <person name="Morvezen R."/>
            <person name="Feron R."/>
            <person name="Wen M."/>
            <person name="Jouanno E."/>
            <person name="Herpin A."/>
            <person name="Schartl M."/>
            <person name="Postlethwait J."/>
            <person name="Schaerlinger B."/>
            <person name="Chardard D."/>
            <person name="Lecocq T."/>
            <person name="Poncet C."/>
            <person name="Jaffrelo L."/>
            <person name="Lampietro C."/>
            <person name="Guiguen Y."/>
        </authorList>
    </citation>
    <scope>NUCLEOTIDE SEQUENCE [LARGE SCALE GENOMIC DNA]</scope>
    <source>
        <tissue evidence="2">Blood</tissue>
    </source>
</reference>
<dbReference type="GO" id="GO:0070530">
    <property type="term" value="F:K63-linked polyubiquitin modification-dependent protein binding"/>
    <property type="evidence" value="ECO:0007669"/>
    <property type="project" value="InterPro"/>
</dbReference>
<organism evidence="2 3">
    <name type="scientific">Perca fluviatilis</name>
    <name type="common">European perch</name>
    <dbReference type="NCBI Taxonomy" id="8168"/>
    <lineage>
        <taxon>Eukaryota</taxon>
        <taxon>Metazoa</taxon>
        <taxon>Chordata</taxon>
        <taxon>Craniata</taxon>
        <taxon>Vertebrata</taxon>
        <taxon>Euteleostomi</taxon>
        <taxon>Actinopterygii</taxon>
        <taxon>Neopterygii</taxon>
        <taxon>Teleostei</taxon>
        <taxon>Neoteleostei</taxon>
        <taxon>Acanthomorphata</taxon>
        <taxon>Eupercaria</taxon>
        <taxon>Perciformes</taxon>
        <taxon>Percoidei</taxon>
        <taxon>Percidae</taxon>
        <taxon>Percinae</taxon>
        <taxon>Perca</taxon>
    </lineage>
</organism>
<gene>
    <name evidence="2" type="ORF">PFLUV_G00187810</name>
</gene>
<dbReference type="GO" id="GO:0042393">
    <property type="term" value="F:histone binding"/>
    <property type="evidence" value="ECO:0007669"/>
    <property type="project" value="TreeGrafter"/>
</dbReference>
<sequence>MSQKGNLLSALEQTESRGPEDRPSGSKLHPGEVIDLRDDDDDNDDDDEEDEEGGVSTLRISNSPIRSFTPISEASGCLIDFKKRHRAKTLRQRRR</sequence>
<dbReference type="EMBL" id="VHII01000016">
    <property type="protein sequence ID" value="KAF1378182.1"/>
    <property type="molecule type" value="Genomic_DNA"/>
</dbReference>
<feature type="compositionally biased region" description="Basic and acidic residues" evidence="1">
    <location>
        <begin position="14"/>
        <end position="36"/>
    </location>
</feature>
<name>A0A6A5EVC9_PERFL</name>
<dbReference type="GO" id="GO:0070531">
    <property type="term" value="C:BRCA1-A complex"/>
    <property type="evidence" value="ECO:0007669"/>
    <property type="project" value="InterPro"/>
</dbReference>
<keyword evidence="3" id="KW-1185">Reference proteome</keyword>
<dbReference type="InterPro" id="IPR038868">
    <property type="entry name" value="RAP80"/>
</dbReference>